<dbReference type="PANTHER" id="PTHR43394">
    <property type="entry name" value="ATP-DEPENDENT PERMEASE MDL1, MITOCHONDRIAL"/>
    <property type="match status" value="1"/>
</dbReference>
<gene>
    <name evidence="1" type="ORF">GCM10022233_27580</name>
</gene>
<dbReference type="Proteomes" id="UP001499984">
    <property type="component" value="Unassembled WGS sequence"/>
</dbReference>
<evidence type="ECO:0000313" key="1">
    <source>
        <dbReference type="EMBL" id="GAA4054493.1"/>
    </source>
</evidence>
<protein>
    <recommendedName>
        <fullName evidence="3">ABC transporter ATP-binding protein</fullName>
    </recommendedName>
</protein>
<name>A0ABP7UWF7_9ACTN</name>
<comment type="caution">
    <text evidence="1">The sequence shown here is derived from an EMBL/GenBank/DDBJ whole genome shotgun (WGS) entry which is preliminary data.</text>
</comment>
<proteinExistence type="predicted"/>
<sequence>MDGRTALIVAHRLSQAASADRVVVMDAGRIVETGTHDELRAAGGPYAALWEAWSDTRHTAT</sequence>
<accession>A0ABP7UWF7</accession>
<evidence type="ECO:0008006" key="3">
    <source>
        <dbReference type="Google" id="ProtNLM"/>
    </source>
</evidence>
<dbReference type="SUPFAM" id="SSF52540">
    <property type="entry name" value="P-loop containing nucleoside triphosphate hydrolases"/>
    <property type="match status" value="1"/>
</dbReference>
<dbReference type="EMBL" id="BAAAZY010000009">
    <property type="protein sequence ID" value="GAA4054493.1"/>
    <property type="molecule type" value="Genomic_DNA"/>
</dbReference>
<dbReference type="InterPro" id="IPR039421">
    <property type="entry name" value="Type_1_exporter"/>
</dbReference>
<dbReference type="Gene3D" id="3.40.50.300">
    <property type="entry name" value="P-loop containing nucleotide triphosphate hydrolases"/>
    <property type="match status" value="1"/>
</dbReference>
<reference evidence="2" key="1">
    <citation type="journal article" date="2019" name="Int. J. Syst. Evol. Microbiol.">
        <title>The Global Catalogue of Microorganisms (GCM) 10K type strain sequencing project: providing services to taxonomists for standard genome sequencing and annotation.</title>
        <authorList>
            <consortium name="The Broad Institute Genomics Platform"/>
            <consortium name="The Broad Institute Genome Sequencing Center for Infectious Disease"/>
            <person name="Wu L."/>
            <person name="Ma J."/>
        </authorList>
    </citation>
    <scope>NUCLEOTIDE SEQUENCE [LARGE SCALE GENOMIC DNA]</scope>
    <source>
        <strain evidence="2">JCM 16925</strain>
    </source>
</reference>
<keyword evidence="2" id="KW-1185">Reference proteome</keyword>
<organism evidence="1 2">
    <name type="scientific">Streptomyces shaanxiensis</name>
    <dbReference type="NCBI Taxonomy" id="653357"/>
    <lineage>
        <taxon>Bacteria</taxon>
        <taxon>Bacillati</taxon>
        <taxon>Actinomycetota</taxon>
        <taxon>Actinomycetes</taxon>
        <taxon>Kitasatosporales</taxon>
        <taxon>Streptomycetaceae</taxon>
        <taxon>Streptomyces</taxon>
    </lineage>
</organism>
<dbReference type="InterPro" id="IPR027417">
    <property type="entry name" value="P-loop_NTPase"/>
</dbReference>
<dbReference type="PANTHER" id="PTHR43394:SF19">
    <property type="entry name" value="ABC TRANSPORTER B FAMILY"/>
    <property type="match status" value="1"/>
</dbReference>
<evidence type="ECO:0000313" key="2">
    <source>
        <dbReference type="Proteomes" id="UP001499984"/>
    </source>
</evidence>